<gene>
    <name evidence="11" type="ORF">Sango_2270800</name>
</gene>
<dbReference type="InterPro" id="IPR017972">
    <property type="entry name" value="Cyt_P450_CS"/>
</dbReference>
<feature type="binding site" description="axial binding residue" evidence="9">
    <location>
        <position position="446"/>
    </location>
    <ligand>
        <name>heme</name>
        <dbReference type="ChEBI" id="CHEBI:30413"/>
    </ligand>
    <ligandPart>
        <name>Fe</name>
        <dbReference type="ChEBI" id="CHEBI:18248"/>
    </ligandPart>
</feature>
<dbReference type="InterPro" id="IPR002401">
    <property type="entry name" value="Cyt_P450_E_grp-I"/>
</dbReference>
<accession>A0AAE1W9P9</accession>
<comment type="subcellular location">
    <subcellularLocation>
        <location evidence="2">Membrane</location>
        <topology evidence="2">Single-pass membrane protein</topology>
    </subcellularLocation>
</comment>
<dbReference type="Pfam" id="PF00067">
    <property type="entry name" value="p450"/>
    <property type="match status" value="1"/>
</dbReference>
<reference evidence="11" key="1">
    <citation type="submission" date="2020-06" db="EMBL/GenBank/DDBJ databases">
        <authorList>
            <person name="Li T."/>
            <person name="Hu X."/>
            <person name="Zhang T."/>
            <person name="Song X."/>
            <person name="Zhang H."/>
            <person name="Dai N."/>
            <person name="Sheng W."/>
            <person name="Hou X."/>
            <person name="Wei L."/>
        </authorList>
    </citation>
    <scope>NUCLEOTIDE SEQUENCE</scope>
    <source>
        <strain evidence="11">K16</strain>
        <tissue evidence="11">Leaf</tissue>
    </source>
</reference>
<evidence type="ECO:0000313" key="11">
    <source>
        <dbReference type="EMBL" id="KAK4389338.1"/>
    </source>
</evidence>
<protein>
    <submittedName>
        <fullName evidence="11">(S)-N-methylcoclaurine 3'-hydroxylase isozyme 2</fullName>
    </submittedName>
</protein>
<evidence type="ECO:0000256" key="5">
    <source>
        <dbReference type="ARBA" id="ARBA00022723"/>
    </source>
</evidence>
<evidence type="ECO:0000256" key="8">
    <source>
        <dbReference type="ARBA" id="ARBA00023033"/>
    </source>
</evidence>
<dbReference type="GO" id="GO:0004497">
    <property type="term" value="F:monooxygenase activity"/>
    <property type="evidence" value="ECO:0007669"/>
    <property type="project" value="UniProtKB-KW"/>
</dbReference>
<organism evidence="11 12">
    <name type="scientific">Sesamum angolense</name>
    <dbReference type="NCBI Taxonomy" id="2727404"/>
    <lineage>
        <taxon>Eukaryota</taxon>
        <taxon>Viridiplantae</taxon>
        <taxon>Streptophyta</taxon>
        <taxon>Embryophyta</taxon>
        <taxon>Tracheophyta</taxon>
        <taxon>Spermatophyta</taxon>
        <taxon>Magnoliopsida</taxon>
        <taxon>eudicotyledons</taxon>
        <taxon>Gunneridae</taxon>
        <taxon>Pentapetalae</taxon>
        <taxon>asterids</taxon>
        <taxon>lamiids</taxon>
        <taxon>Lamiales</taxon>
        <taxon>Pedaliaceae</taxon>
        <taxon>Sesamum</taxon>
    </lineage>
</organism>
<dbReference type="PROSITE" id="PS00086">
    <property type="entry name" value="CYTOCHROME_P450"/>
    <property type="match status" value="1"/>
</dbReference>
<keyword evidence="7 9" id="KW-0408">Iron</keyword>
<reference evidence="11" key="2">
    <citation type="journal article" date="2024" name="Plant">
        <title>Genomic evolution and insights into agronomic trait innovations of Sesamum species.</title>
        <authorList>
            <person name="Miao H."/>
            <person name="Wang L."/>
            <person name="Qu L."/>
            <person name="Liu H."/>
            <person name="Sun Y."/>
            <person name="Le M."/>
            <person name="Wang Q."/>
            <person name="Wei S."/>
            <person name="Zheng Y."/>
            <person name="Lin W."/>
            <person name="Duan Y."/>
            <person name="Cao H."/>
            <person name="Xiong S."/>
            <person name="Wang X."/>
            <person name="Wei L."/>
            <person name="Li C."/>
            <person name="Ma Q."/>
            <person name="Ju M."/>
            <person name="Zhao R."/>
            <person name="Li G."/>
            <person name="Mu C."/>
            <person name="Tian Q."/>
            <person name="Mei H."/>
            <person name="Zhang T."/>
            <person name="Gao T."/>
            <person name="Zhang H."/>
        </authorList>
    </citation>
    <scope>NUCLEOTIDE SEQUENCE</scope>
    <source>
        <strain evidence="11">K16</strain>
    </source>
</reference>
<dbReference type="EMBL" id="JACGWL010000013">
    <property type="protein sequence ID" value="KAK4389338.1"/>
    <property type="molecule type" value="Genomic_DNA"/>
</dbReference>
<evidence type="ECO:0000256" key="10">
    <source>
        <dbReference type="RuleBase" id="RU000461"/>
    </source>
</evidence>
<evidence type="ECO:0000313" key="12">
    <source>
        <dbReference type="Proteomes" id="UP001289374"/>
    </source>
</evidence>
<keyword evidence="5 9" id="KW-0479">Metal-binding</keyword>
<name>A0AAE1W9P9_9LAMI</name>
<keyword evidence="6 10" id="KW-0560">Oxidoreductase</keyword>
<keyword evidence="8 10" id="KW-0503">Monooxygenase</keyword>
<dbReference type="AlphaFoldDB" id="A0AAE1W9P9"/>
<evidence type="ECO:0000256" key="6">
    <source>
        <dbReference type="ARBA" id="ARBA00023002"/>
    </source>
</evidence>
<dbReference type="InterPro" id="IPR036396">
    <property type="entry name" value="Cyt_P450_sf"/>
</dbReference>
<sequence>MQESMAELFLHSPQTRTLLLPLLLLPLLYFIISKYLIKKPRTPPLPPGPTPFPFLGTIHLLKPLTHVSLAHLSRTYGPLMSLKLGMETLVVASSPAAAVEILKTNDRTFSARTVPHAVPLTESEIERLSFWGDALSQNWKNVRAICRAELFSAKSVEAQRRLWEEKAAAMVGSLRAKEGTAVDMGPVVFAAVVNVFANILFSEDIVGVEEERGCSEVRGFLRGIIEALSAPNLADFYPLFVGEFDPHGLRKKHREISVRMWGLWERVVGERRRSEEGELRNRDLLDVLISRGFTDEQINKLFEELLTAGIDTTTSTINRTMVELLSNTESMTKLQQELRSVLNQDSLTDFPLEQLPYLQACVKETLRLHPPAPLLLAHCARETCLVMNYTVPRGARVLVNVWAIGRDPVVWEEPLEYRPERFLNSTKDFKGNDFELLPFGAGRRICPGLPMAAKIVPFLLAWLVYSFDWSLPDATVDEAFRATTLMVQPLLLIPRARR</sequence>
<proteinExistence type="inferred from homology"/>
<dbReference type="GO" id="GO:0020037">
    <property type="term" value="F:heme binding"/>
    <property type="evidence" value="ECO:0007669"/>
    <property type="project" value="InterPro"/>
</dbReference>
<dbReference type="PANTHER" id="PTHR47950">
    <property type="entry name" value="CYTOCHROME P450, FAMILY 76, SUBFAMILY C, POLYPEPTIDE 5-RELATED"/>
    <property type="match status" value="1"/>
</dbReference>
<evidence type="ECO:0000256" key="1">
    <source>
        <dbReference type="ARBA" id="ARBA00001971"/>
    </source>
</evidence>
<evidence type="ECO:0000256" key="7">
    <source>
        <dbReference type="ARBA" id="ARBA00023004"/>
    </source>
</evidence>
<evidence type="ECO:0000256" key="9">
    <source>
        <dbReference type="PIRSR" id="PIRSR602401-1"/>
    </source>
</evidence>
<comment type="caution">
    <text evidence="11">The sequence shown here is derived from an EMBL/GenBank/DDBJ whole genome shotgun (WGS) entry which is preliminary data.</text>
</comment>
<dbReference type="InterPro" id="IPR001128">
    <property type="entry name" value="Cyt_P450"/>
</dbReference>
<dbReference type="GO" id="GO:0016705">
    <property type="term" value="F:oxidoreductase activity, acting on paired donors, with incorporation or reduction of molecular oxygen"/>
    <property type="evidence" value="ECO:0007669"/>
    <property type="project" value="InterPro"/>
</dbReference>
<dbReference type="Proteomes" id="UP001289374">
    <property type="component" value="Unassembled WGS sequence"/>
</dbReference>
<evidence type="ECO:0000256" key="2">
    <source>
        <dbReference type="ARBA" id="ARBA00004167"/>
    </source>
</evidence>
<keyword evidence="12" id="KW-1185">Reference proteome</keyword>
<dbReference type="Gene3D" id="1.10.630.10">
    <property type="entry name" value="Cytochrome P450"/>
    <property type="match status" value="1"/>
</dbReference>
<evidence type="ECO:0000256" key="3">
    <source>
        <dbReference type="ARBA" id="ARBA00010617"/>
    </source>
</evidence>
<dbReference type="PANTHER" id="PTHR47950:SF49">
    <property type="entry name" value="CYTOCHROME P450"/>
    <property type="match status" value="1"/>
</dbReference>
<comment type="cofactor">
    <cofactor evidence="1 9">
        <name>heme</name>
        <dbReference type="ChEBI" id="CHEBI:30413"/>
    </cofactor>
</comment>
<dbReference type="GO" id="GO:0016020">
    <property type="term" value="C:membrane"/>
    <property type="evidence" value="ECO:0007669"/>
    <property type="project" value="UniProtKB-SubCell"/>
</dbReference>
<dbReference type="PRINTS" id="PR00385">
    <property type="entry name" value="P450"/>
</dbReference>
<dbReference type="SUPFAM" id="SSF48264">
    <property type="entry name" value="Cytochrome P450"/>
    <property type="match status" value="1"/>
</dbReference>
<evidence type="ECO:0000256" key="4">
    <source>
        <dbReference type="ARBA" id="ARBA00022617"/>
    </source>
</evidence>
<dbReference type="PRINTS" id="PR00463">
    <property type="entry name" value="EP450I"/>
</dbReference>
<keyword evidence="4 9" id="KW-0349">Heme</keyword>
<dbReference type="GO" id="GO:0005506">
    <property type="term" value="F:iron ion binding"/>
    <property type="evidence" value="ECO:0007669"/>
    <property type="project" value="InterPro"/>
</dbReference>
<comment type="similarity">
    <text evidence="3 10">Belongs to the cytochrome P450 family.</text>
</comment>